<sequence>MSTLATLAMSSTKNELMKHLNLPSETYTLMSKETDRVYHWLTSDKSHLKATCKRKPLYDWSDILEKSKDEAMKAICNGGDQYTDYYWRLAAPDSDGCPNWIARWFLYHKFRYRDGRNQTRVKSGEERKHRGDLKSGGQHKSHGHQLTGYEVSSNYYKVATKPQVLTEQSSTSSRGTSSQDSSTAGTYYDPVRDVSTPLNFIVPPYRRQSQPQAVFEEFMLDRGTLESSTQKTSLPGRFQASKHDEVASAIWDSPFLSRKEQVPDRNIEDREDDTVSEIVNISISSVTSVISSVFSGTIAFLISSISGLEGAEDQLVHLLIGDDAIHSLCIEALDTIGQERFERNLRRLLVNFAVELKKEGKTQQEQYAAQFVRIRARNTAHIICNTLKSGALNLKYDKGKSIAKEYLSDESGSDGLDNDLEDLQQLEVFVKSSQALGLLRESLRAFISPHLATDNANNNTGIESIKATETGAIETRPGRKMELTGEPVEEIRGVWNKGDPFMNGSLGELDQMPVTDNQEYPMPHLKKLSSFFFATEQIGKYATRLLQLDLANSLVKSDKHLFEMLRSNYQEMRGRCVAWFSLRTLQSIKFVQFELYGELVDVRKEDAIPPAERRDYKYQPAPPEFIPPVGDNQMMHLFQHPDHALDLPICLDRFPKKLKEKLKCENGVKLGWGLHFVEGWNTKSIWIIVSLIFGIGSLLMGVLWAVYGHSIQNAFAVAAYVVALAGVGIGTLQAVLVM</sequence>
<feature type="region of interest" description="Disordered" evidence="1">
    <location>
        <begin position="118"/>
        <end position="145"/>
    </location>
</feature>
<proteinExistence type="predicted"/>
<accession>A0A1L7XS39</accession>
<evidence type="ECO:0000313" key="4">
    <source>
        <dbReference type="Proteomes" id="UP000184330"/>
    </source>
</evidence>
<protein>
    <submittedName>
        <fullName evidence="3">Uncharacterized protein</fullName>
    </submittedName>
</protein>
<name>A0A1L7XS39_9HELO</name>
<dbReference type="OrthoDB" id="9988102at2759"/>
<dbReference type="STRING" id="576137.A0A1L7XS39"/>
<feature type="transmembrane region" description="Helical" evidence="2">
    <location>
        <begin position="685"/>
        <end position="707"/>
    </location>
</feature>
<reference evidence="3 4" key="1">
    <citation type="submission" date="2016-03" db="EMBL/GenBank/DDBJ databases">
        <authorList>
            <person name="Ploux O."/>
        </authorList>
    </citation>
    <scope>NUCLEOTIDE SEQUENCE [LARGE SCALE GENOMIC DNA]</scope>
    <source>
        <strain evidence="3 4">UAMH 11012</strain>
    </source>
</reference>
<organism evidence="3 4">
    <name type="scientific">Phialocephala subalpina</name>
    <dbReference type="NCBI Taxonomy" id="576137"/>
    <lineage>
        <taxon>Eukaryota</taxon>
        <taxon>Fungi</taxon>
        <taxon>Dikarya</taxon>
        <taxon>Ascomycota</taxon>
        <taxon>Pezizomycotina</taxon>
        <taxon>Leotiomycetes</taxon>
        <taxon>Helotiales</taxon>
        <taxon>Mollisiaceae</taxon>
        <taxon>Phialocephala</taxon>
        <taxon>Phialocephala fortinii species complex</taxon>
    </lineage>
</organism>
<dbReference type="EMBL" id="FJOG01000048">
    <property type="protein sequence ID" value="CZR67864.1"/>
    <property type="molecule type" value="Genomic_DNA"/>
</dbReference>
<feature type="transmembrane region" description="Helical" evidence="2">
    <location>
        <begin position="714"/>
        <end position="736"/>
    </location>
</feature>
<evidence type="ECO:0000256" key="2">
    <source>
        <dbReference type="SAM" id="Phobius"/>
    </source>
</evidence>
<feature type="compositionally biased region" description="Low complexity" evidence="1">
    <location>
        <begin position="169"/>
        <end position="183"/>
    </location>
</feature>
<evidence type="ECO:0000313" key="3">
    <source>
        <dbReference type="EMBL" id="CZR67864.1"/>
    </source>
</evidence>
<dbReference type="Proteomes" id="UP000184330">
    <property type="component" value="Unassembled WGS sequence"/>
</dbReference>
<keyword evidence="2" id="KW-1133">Transmembrane helix</keyword>
<keyword evidence="2" id="KW-0812">Transmembrane</keyword>
<feature type="compositionally biased region" description="Basic and acidic residues" evidence="1">
    <location>
        <begin position="118"/>
        <end position="133"/>
    </location>
</feature>
<feature type="region of interest" description="Disordered" evidence="1">
    <location>
        <begin position="163"/>
        <end position="190"/>
    </location>
</feature>
<keyword evidence="2" id="KW-0472">Membrane</keyword>
<dbReference type="AlphaFoldDB" id="A0A1L7XS39"/>
<evidence type="ECO:0000256" key="1">
    <source>
        <dbReference type="SAM" id="MobiDB-lite"/>
    </source>
</evidence>
<gene>
    <name evidence="3" type="ORF">PAC_17763</name>
</gene>
<keyword evidence="4" id="KW-1185">Reference proteome</keyword>